<reference evidence="3" key="1">
    <citation type="journal article" date="2019" name="Int. J. Syst. Evol. Microbiol.">
        <title>The Global Catalogue of Microorganisms (GCM) 10K type strain sequencing project: providing services to taxonomists for standard genome sequencing and annotation.</title>
        <authorList>
            <consortium name="The Broad Institute Genomics Platform"/>
            <consortium name="The Broad Institute Genome Sequencing Center for Infectious Disease"/>
            <person name="Wu L."/>
            <person name="Ma J."/>
        </authorList>
    </citation>
    <scope>NUCLEOTIDE SEQUENCE [LARGE SCALE GENOMIC DNA]</scope>
    <source>
        <strain evidence="3">KCTC 12861</strain>
    </source>
</reference>
<dbReference type="Proteomes" id="UP000637980">
    <property type="component" value="Unassembled WGS sequence"/>
</dbReference>
<feature type="domain" description="HicB-like antitoxin of toxin-antitoxin system" evidence="1">
    <location>
        <begin position="2"/>
        <end position="122"/>
    </location>
</feature>
<sequence length="139" mass="15103">MYIAAVHNAPDNCFGVSFPDLPGCVSAGDTLENAKKNAIEAVSLHLSGMEQDGDANPLPRTLDQLYADAKKDEDLAGELGGSVLVDIRHVVELGKVSRVDIMIDAGRLSAIDNEAHRRGSERIRSFKRRCKESNLRSIT</sequence>
<dbReference type="Pfam" id="PF15919">
    <property type="entry name" value="HicB_lk_antitox"/>
    <property type="match status" value="1"/>
</dbReference>
<gene>
    <name evidence="2" type="ORF">GCM10007094_44450</name>
</gene>
<dbReference type="PANTHER" id="PTHR34504:SF2">
    <property type="entry name" value="UPF0150 PROTEIN SSL0259"/>
    <property type="match status" value="1"/>
</dbReference>
<evidence type="ECO:0000313" key="3">
    <source>
        <dbReference type="Proteomes" id="UP000637980"/>
    </source>
</evidence>
<dbReference type="InterPro" id="IPR035069">
    <property type="entry name" value="TTHA1013/TTHA0281-like"/>
</dbReference>
<dbReference type="Gene3D" id="3.30.160.250">
    <property type="match status" value="1"/>
</dbReference>
<dbReference type="PANTHER" id="PTHR34504">
    <property type="entry name" value="ANTITOXIN HICB"/>
    <property type="match status" value="1"/>
</dbReference>
<keyword evidence="3" id="KW-1185">Reference proteome</keyword>
<dbReference type="InterPro" id="IPR031807">
    <property type="entry name" value="HicB-like"/>
</dbReference>
<proteinExistence type="predicted"/>
<organism evidence="2 3">
    <name type="scientific">Pseudovibrio japonicus</name>
    <dbReference type="NCBI Taxonomy" id="366534"/>
    <lineage>
        <taxon>Bacteria</taxon>
        <taxon>Pseudomonadati</taxon>
        <taxon>Pseudomonadota</taxon>
        <taxon>Alphaproteobacteria</taxon>
        <taxon>Hyphomicrobiales</taxon>
        <taxon>Stappiaceae</taxon>
        <taxon>Pseudovibrio</taxon>
    </lineage>
</organism>
<dbReference type="RefSeq" id="WP_189438995.1">
    <property type="nucleotide sequence ID" value="NZ_BMXE01000013.1"/>
</dbReference>
<dbReference type="EMBL" id="BMXE01000013">
    <property type="protein sequence ID" value="GHB50286.1"/>
    <property type="molecule type" value="Genomic_DNA"/>
</dbReference>
<accession>A0ABQ3EWA8</accession>
<comment type="caution">
    <text evidence="2">The sequence shown here is derived from an EMBL/GenBank/DDBJ whole genome shotgun (WGS) entry which is preliminary data.</text>
</comment>
<evidence type="ECO:0000313" key="2">
    <source>
        <dbReference type="EMBL" id="GHB50286.1"/>
    </source>
</evidence>
<dbReference type="InterPro" id="IPR051404">
    <property type="entry name" value="TA_system_antitoxin"/>
</dbReference>
<name>A0ABQ3EWA8_9HYPH</name>
<evidence type="ECO:0000259" key="1">
    <source>
        <dbReference type="Pfam" id="PF15919"/>
    </source>
</evidence>
<dbReference type="SUPFAM" id="SSF143100">
    <property type="entry name" value="TTHA1013/TTHA0281-like"/>
    <property type="match status" value="1"/>
</dbReference>
<protein>
    <submittedName>
        <fullName evidence="2">HicB family protein</fullName>
    </submittedName>
</protein>